<evidence type="ECO:0000256" key="7">
    <source>
        <dbReference type="SAM" id="MobiDB-lite"/>
    </source>
</evidence>
<feature type="domain" description="4Fe-4S ferredoxin-type" evidence="9">
    <location>
        <begin position="699"/>
        <end position="729"/>
    </location>
</feature>
<accession>A0A381S7R9</accession>
<evidence type="ECO:0000256" key="2">
    <source>
        <dbReference type="ARBA" id="ARBA00022485"/>
    </source>
</evidence>
<dbReference type="AlphaFoldDB" id="A0A381S7R9"/>
<dbReference type="PANTHER" id="PTHR30176">
    <property type="entry name" value="FERREDOXIN-TYPE PROTEIN NAPH"/>
    <property type="match status" value="1"/>
</dbReference>
<evidence type="ECO:0000313" key="10">
    <source>
        <dbReference type="EMBL" id="SVA00120.1"/>
    </source>
</evidence>
<keyword evidence="5" id="KW-0408">Iron</keyword>
<keyword evidence="1" id="KW-0813">Transport</keyword>
<name>A0A381S7R9_9ZZZZ</name>
<feature type="region of interest" description="Disordered" evidence="7">
    <location>
        <begin position="405"/>
        <end position="443"/>
    </location>
</feature>
<dbReference type="InterPro" id="IPR007329">
    <property type="entry name" value="FMN-bd"/>
</dbReference>
<evidence type="ECO:0000256" key="4">
    <source>
        <dbReference type="ARBA" id="ARBA00022982"/>
    </source>
</evidence>
<dbReference type="SMART" id="SM00900">
    <property type="entry name" value="FMN_bind"/>
    <property type="match status" value="1"/>
</dbReference>
<gene>
    <name evidence="10" type="ORF">METZ01_LOCUS52974</name>
</gene>
<evidence type="ECO:0000259" key="9">
    <source>
        <dbReference type="PROSITE" id="PS51379"/>
    </source>
</evidence>
<dbReference type="SUPFAM" id="SSF54862">
    <property type="entry name" value="4Fe-4S ferredoxins"/>
    <property type="match status" value="1"/>
</dbReference>
<feature type="transmembrane region" description="Helical" evidence="8">
    <location>
        <begin position="503"/>
        <end position="521"/>
    </location>
</feature>
<dbReference type="Pfam" id="PF04205">
    <property type="entry name" value="FMN_bind"/>
    <property type="match status" value="1"/>
</dbReference>
<keyword evidence="8" id="KW-1133">Transmembrane helix</keyword>
<reference evidence="10" key="1">
    <citation type="submission" date="2018-05" db="EMBL/GenBank/DDBJ databases">
        <authorList>
            <person name="Lanie J.A."/>
            <person name="Ng W.-L."/>
            <person name="Kazmierczak K.M."/>
            <person name="Andrzejewski T.M."/>
            <person name="Davidsen T.M."/>
            <person name="Wayne K.J."/>
            <person name="Tettelin H."/>
            <person name="Glass J.I."/>
            <person name="Rusch D."/>
            <person name="Podicherti R."/>
            <person name="Tsui H.-C.T."/>
            <person name="Winkler M.E."/>
        </authorList>
    </citation>
    <scope>NUCLEOTIDE SEQUENCE</scope>
</reference>
<protein>
    <recommendedName>
        <fullName evidence="9">4Fe-4S ferredoxin-type domain-containing protein</fullName>
    </recommendedName>
</protein>
<sequence>MRISRAVLWVCLWALASLLLGSPSSASAQYRLPVDAEMIQSVMPLADSFSTKGGLPPVYTAYGTGADGSPGVIGYVYLTANVPPIQYGYSGPIDVLVGMDLTGHLTGATIVNYRESLSSSRGDFLRRGRLTEQLVGKHIGERFQVRRDLDGISGASISATAMFRGIRNSARRVALSYLQPGESTASASAGALEDLTWLEMVSTGYIQIMAIERYGAGLDLSFAYMGDEALGGLLMGLVRYQDISERVDGLEGDDHAMLVGIDGSAVAGFRSNGFAVRQGGEAHPVPSRRVTFLGTPYEGKAADQVQYTLIMRMDSTVVLDEPFTVVYDDGTNPESTMEYRVPEEVLAAVRERAAAARELVDAETGAAELGVEESTAVVPAVSANGSNRVSTDGLVDTSAGGTAAVPVPATATDPASAESADGIGSPGVVTTEPVAGAPTDGSATPLELTVPEGVLDLSVAPSDVPAADDASTGAQSIPGLDFSSFEDFEDETALSQLLLETRWAPVVRLILLLGLVLYAFFSKNGRVGAVTLGATFVYLGFINGGFLSVSHITSGIIVGPGVYLRDMALLIMIVFTVVTTLLWGRVFCGFLCPFGALQDFITRIVPRRFQRALPQRIHDRAIYLKYGILLLIVGLAALPAQIAVYQYFEPFGTVFYLSTSPLLLSIAGGFLVASAVVPRFYCRYACPLGAALGVASLLSFFRIRRVEQCEPCKVCEIACPTGAIRGPEIDFKECVRCNVCETKLLTKAGVCRHDMDEVRSRLVQLETVAR</sequence>
<feature type="transmembrane region" description="Helical" evidence="8">
    <location>
        <begin position="568"/>
        <end position="601"/>
    </location>
</feature>
<keyword evidence="2" id="KW-0004">4Fe-4S</keyword>
<dbReference type="PROSITE" id="PS51379">
    <property type="entry name" value="4FE4S_FER_2"/>
    <property type="match status" value="1"/>
</dbReference>
<evidence type="ECO:0000256" key="8">
    <source>
        <dbReference type="SAM" id="Phobius"/>
    </source>
</evidence>
<dbReference type="PANTHER" id="PTHR30176:SF3">
    <property type="entry name" value="FERREDOXIN-TYPE PROTEIN NAPH"/>
    <property type="match status" value="1"/>
</dbReference>
<feature type="compositionally biased region" description="Low complexity" evidence="7">
    <location>
        <begin position="405"/>
        <end position="417"/>
    </location>
</feature>
<keyword evidence="6" id="KW-0411">Iron-sulfur</keyword>
<proteinExistence type="predicted"/>
<feature type="transmembrane region" description="Helical" evidence="8">
    <location>
        <begin position="654"/>
        <end position="677"/>
    </location>
</feature>
<evidence type="ECO:0000256" key="6">
    <source>
        <dbReference type="ARBA" id="ARBA00023014"/>
    </source>
</evidence>
<keyword evidence="8" id="KW-0812">Transmembrane</keyword>
<evidence type="ECO:0000256" key="5">
    <source>
        <dbReference type="ARBA" id="ARBA00023004"/>
    </source>
</evidence>
<evidence type="ECO:0000256" key="1">
    <source>
        <dbReference type="ARBA" id="ARBA00022448"/>
    </source>
</evidence>
<dbReference type="EMBL" id="UINC01002769">
    <property type="protein sequence ID" value="SVA00120.1"/>
    <property type="molecule type" value="Genomic_DNA"/>
</dbReference>
<feature type="transmembrane region" description="Helical" evidence="8">
    <location>
        <begin position="528"/>
        <end position="548"/>
    </location>
</feature>
<dbReference type="GO" id="GO:0046872">
    <property type="term" value="F:metal ion binding"/>
    <property type="evidence" value="ECO:0007669"/>
    <property type="project" value="UniProtKB-KW"/>
</dbReference>
<dbReference type="InterPro" id="IPR017896">
    <property type="entry name" value="4Fe4S_Fe-S-bd"/>
</dbReference>
<dbReference type="GO" id="GO:0010181">
    <property type="term" value="F:FMN binding"/>
    <property type="evidence" value="ECO:0007669"/>
    <property type="project" value="InterPro"/>
</dbReference>
<dbReference type="GO" id="GO:0051539">
    <property type="term" value="F:4 iron, 4 sulfur cluster binding"/>
    <property type="evidence" value="ECO:0007669"/>
    <property type="project" value="UniProtKB-KW"/>
</dbReference>
<keyword evidence="8" id="KW-0472">Membrane</keyword>
<keyword evidence="4" id="KW-0249">Electron transport</keyword>
<keyword evidence="3" id="KW-0479">Metal-binding</keyword>
<organism evidence="10">
    <name type="scientific">marine metagenome</name>
    <dbReference type="NCBI Taxonomy" id="408172"/>
    <lineage>
        <taxon>unclassified sequences</taxon>
        <taxon>metagenomes</taxon>
        <taxon>ecological metagenomes</taxon>
    </lineage>
</organism>
<dbReference type="GO" id="GO:0005886">
    <property type="term" value="C:plasma membrane"/>
    <property type="evidence" value="ECO:0007669"/>
    <property type="project" value="TreeGrafter"/>
</dbReference>
<feature type="transmembrane region" description="Helical" evidence="8">
    <location>
        <begin position="622"/>
        <end position="648"/>
    </location>
</feature>
<dbReference type="InterPro" id="IPR051684">
    <property type="entry name" value="Electron_Trans/Redox"/>
</dbReference>
<evidence type="ECO:0000256" key="3">
    <source>
        <dbReference type="ARBA" id="ARBA00022723"/>
    </source>
</evidence>
<dbReference type="Pfam" id="PF12801">
    <property type="entry name" value="Fer4_5"/>
    <property type="match status" value="2"/>
</dbReference>